<dbReference type="RefSeq" id="XP_001310894.1">
    <property type="nucleotide sequence ID" value="XM_001310893.1"/>
</dbReference>
<reference evidence="4" key="2">
    <citation type="journal article" date="2007" name="Science">
        <title>Draft genome sequence of the sexually transmitted pathogen Trichomonas vaginalis.</title>
        <authorList>
            <person name="Carlton J.M."/>
            <person name="Hirt R.P."/>
            <person name="Silva J.C."/>
            <person name="Delcher A.L."/>
            <person name="Schatz M."/>
            <person name="Zhao Q."/>
            <person name="Wortman J.R."/>
            <person name="Bidwell S.L."/>
            <person name="Alsmark U.C.M."/>
            <person name="Besteiro S."/>
            <person name="Sicheritz-Ponten T."/>
            <person name="Noel C.J."/>
            <person name="Dacks J.B."/>
            <person name="Foster P.G."/>
            <person name="Simillion C."/>
            <person name="Van de Peer Y."/>
            <person name="Miranda-Saavedra D."/>
            <person name="Barton G.J."/>
            <person name="Westrop G.D."/>
            <person name="Mueller S."/>
            <person name="Dessi D."/>
            <person name="Fiori P.L."/>
            <person name="Ren Q."/>
            <person name="Paulsen I."/>
            <person name="Zhang H."/>
            <person name="Bastida-Corcuera F.D."/>
            <person name="Simoes-Barbosa A."/>
            <person name="Brown M.T."/>
            <person name="Hayes R.D."/>
            <person name="Mukherjee M."/>
            <person name="Okumura C.Y."/>
            <person name="Schneider R."/>
            <person name="Smith A.J."/>
            <person name="Vanacova S."/>
            <person name="Villalvazo M."/>
            <person name="Haas B.J."/>
            <person name="Pertea M."/>
            <person name="Feldblyum T.V."/>
            <person name="Utterback T.R."/>
            <person name="Shu C.L."/>
            <person name="Osoegawa K."/>
            <person name="de Jong P.J."/>
            <person name="Hrdy I."/>
            <person name="Horvathova L."/>
            <person name="Zubacova Z."/>
            <person name="Dolezal P."/>
            <person name="Malik S.B."/>
            <person name="Logsdon J.M. Jr."/>
            <person name="Henze K."/>
            <person name="Gupta A."/>
            <person name="Wang C.C."/>
            <person name="Dunne R.L."/>
            <person name="Upcroft J.A."/>
            <person name="Upcroft P."/>
            <person name="White O."/>
            <person name="Salzberg S.L."/>
            <person name="Tang P."/>
            <person name="Chiu C.-H."/>
            <person name="Lee Y.-S."/>
            <person name="Embley T.M."/>
            <person name="Coombs G.H."/>
            <person name="Mottram J.C."/>
            <person name="Tachezy J."/>
            <person name="Fraser-Liggett C.M."/>
            <person name="Johnson P.J."/>
        </authorList>
    </citation>
    <scope>NUCLEOTIDE SEQUENCE [LARGE SCALE GENOMIC DNA]</scope>
    <source>
        <strain evidence="4">G3</strain>
    </source>
</reference>
<evidence type="ECO:0000259" key="3">
    <source>
        <dbReference type="PROSITE" id="PS50222"/>
    </source>
</evidence>
<dbReference type="SMART" id="SM00054">
    <property type="entry name" value="EFh"/>
    <property type="match status" value="4"/>
</dbReference>
<dbReference type="STRING" id="5722.A2FAT5"/>
<reference evidence="4" key="1">
    <citation type="submission" date="2006-10" db="EMBL/GenBank/DDBJ databases">
        <authorList>
            <person name="Amadeo P."/>
            <person name="Zhao Q."/>
            <person name="Wortman J."/>
            <person name="Fraser-Liggett C."/>
            <person name="Carlton J."/>
        </authorList>
    </citation>
    <scope>NUCLEOTIDE SEQUENCE</scope>
    <source>
        <strain evidence="4">G3</strain>
    </source>
</reference>
<dbReference type="PROSITE" id="PS50222">
    <property type="entry name" value="EF_HAND_2"/>
    <property type="match status" value="3"/>
</dbReference>
<sequence length="181" mass="20231">MTSSPEKPAAPQRTIADLTEEQKQEIREAFDQFDTDGSGSIDAKELKVAMKALGFELPREEIKKMITAVAGNAVSAIDFNQFMEMMGQKILDRDPLTEILKAFDLFDKDHNGSISLKDLKAATIELGENLTDDELREMIREADRDFDGEVGKNEFVEVMKKSGLFGTFDDETSRGTARSKK</sequence>
<keyword evidence="1" id="KW-0677">Repeat</keyword>
<dbReference type="SUPFAM" id="SSF47473">
    <property type="entry name" value="EF-hand"/>
    <property type="match status" value="1"/>
</dbReference>
<dbReference type="GO" id="GO:0005814">
    <property type="term" value="C:centriole"/>
    <property type="evidence" value="ECO:0000318"/>
    <property type="project" value="GO_Central"/>
</dbReference>
<dbReference type="VEuPathDB" id="TrichDB:TVAG_017360"/>
<keyword evidence="5" id="KW-1185">Reference proteome</keyword>
<dbReference type="OMA" id="DCREEAI"/>
<evidence type="ECO:0000256" key="2">
    <source>
        <dbReference type="ARBA" id="ARBA00022837"/>
    </source>
</evidence>
<dbReference type="Gene3D" id="1.10.238.10">
    <property type="entry name" value="EF-hand"/>
    <property type="match status" value="2"/>
</dbReference>
<dbReference type="EMBL" id="DS113693">
    <property type="protein sequence ID" value="EAX97964.1"/>
    <property type="molecule type" value="Genomic_DNA"/>
</dbReference>
<accession>A2FAT5</accession>
<dbReference type="eggNOG" id="KOG0028">
    <property type="taxonomic scope" value="Eukaryota"/>
</dbReference>
<dbReference type="InterPro" id="IPR002048">
    <property type="entry name" value="EF_hand_dom"/>
</dbReference>
<dbReference type="InParanoid" id="A2FAT5"/>
<protein>
    <submittedName>
        <fullName evidence="4">Centrin, putative</fullName>
    </submittedName>
</protein>
<dbReference type="GO" id="GO:0005634">
    <property type="term" value="C:nucleus"/>
    <property type="evidence" value="ECO:0000318"/>
    <property type="project" value="GO_Central"/>
</dbReference>
<evidence type="ECO:0000313" key="5">
    <source>
        <dbReference type="Proteomes" id="UP000001542"/>
    </source>
</evidence>
<name>A2FAT5_TRIV3</name>
<dbReference type="PROSITE" id="PS00018">
    <property type="entry name" value="EF_HAND_1"/>
    <property type="match status" value="2"/>
</dbReference>
<keyword evidence="2" id="KW-0106">Calcium</keyword>
<organism evidence="4 5">
    <name type="scientific">Trichomonas vaginalis (strain ATCC PRA-98 / G3)</name>
    <dbReference type="NCBI Taxonomy" id="412133"/>
    <lineage>
        <taxon>Eukaryota</taxon>
        <taxon>Metamonada</taxon>
        <taxon>Parabasalia</taxon>
        <taxon>Trichomonadida</taxon>
        <taxon>Trichomonadidae</taxon>
        <taxon>Trichomonas</taxon>
    </lineage>
</organism>
<gene>
    <name evidence="4" type="ORF">TVAG_017360</name>
</gene>
<dbReference type="InterPro" id="IPR050230">
    <property type="entry name" value="CALM/Myosin/TropC-like"/>
</dbReference>
<dbReference type="PANTHER" id="PTHR23048">
    <property type="entry name" value="MYOSIN LIGHT CHAIN 1, 3"/>
    <property type="match status" value="1"/>
</dbReference>
<dbReference type="Proteomes" id="UP000001542">
    <property type="component" value="Unassembled WGS sequence"/>
</dbReference>
<dbReference type="GO" id="GO:0000226">
    <property type="term" value="P:microtubule cytoskeleton organization"/>
    <property type="evidence" value="ECO:0000318"/>
    <property type="project" value="GO_Central"/>
</dbReference>
<feature type="domain" description="EF-hand" evidence="3">
    <location>
        <begin position="21"/>
        <end position="56"/>
    </location>
</feature>
<dbReference type="FunFam" id="1.10.238.10:FF:000001">
    <property type="entry name" value="Calmodulin 1"/>
    <property type="match status" value="1"/>
</dbReference>
<dbReference type="KEGG" id="tva:4755751"/>
<dbReference type="VEuPathDB" id="TrichDB:TVAGG3_0889000"/>
<dbReference type="PANTHER" id="PTHR23048:SF59">
    <property type="entry name" value="EF-HAND SUPERFAMILY PROTEIN"/>
    <property type="match status" value="1"/>
</dbReference>
<feature type="domain" description="EF-hand" evidence="3">
    <location>
        <begin position="130"/>
        <end position="165"/>
    </location>
</feature>
<dbReference type="OrthoDB" id="26525at2759"/>
<dbReference type="CDD" id="cd00051">
    <property type="entry name" value="EFh"/>
    <property type="match status" value="1"/>
</dbReference>
<dbReference type="SMR" id="A2FAT5"/>
<dbReference type="AlphaFoldDB" id="A2FAT5"/>
<evidence type="ECO:0000313" key="4">
    <source>
        <dbReference type="EMBL" id="EAX97964.1"/>
    </source>
</evidence>
<dbReference type="InterPro" id="IPR011992">
    <property type="entry name" value="EF-hand-dom_pair"/>
</dbReference>
<evidence type="ECO:0000256" key="1">
    <source>
        <dbReference type="ARBA" id="ARBA00022737"/>
    </source>
</evidence>
<dbReference type="Pfam" id="PF13499">
    <property type="entry name" value="EF-hand_7"/>
    <property type="match status" value="2"/>
</dbReference>
<proteinExistence type="predicted"/>
<dbReference type="InterPro" id="IPR018247">
    <property type="entry name" value="EF_Hand_1_Ca_BS"/>
</dbReference>
<dbReference type="GO" id="GO:0005509">
    <property type="term" value="F:calcium ion binding"/>
    <property type="evidence" value="ECO:0000318"/>
    <property type="project" value="GO_Central"/>
</dbReference>
<feature type="domain" description="EF-hand" evidence="3">
    <location>
        <begin position="94"/>
        <end position="129"/>
    </location>
</feature>